<evidence type="ECO:0000259" key="2">
    <source>
        <dbReference type="Pfam" id="PF21631"/>
    </source>
</evidence>
<keyword evidence="5" id="KW-1185">Reference proteome</keyword>
<evidence type="ECO:0000259" key="1">
    <source>
        <dbReference type="Pfam" id="PF13840"/>
    </source>
</evidence>
<dbReference type="STRING" id="262209.AWH69_09050"/>
<sequence>MHLMRHPDRLVVARLAAGEEPTWDVFGGAFSSITRTADETSIMCDAHLVPADVRQEGPYIPFEVAGPLDFELVGVMHDLLTPVVAGRISILAMSTYDTDWVLVPEARADDAATLWRKHGFVVTPTSLSGWRPDPQEGS</sequence>
<organism evidence="3 5">
    <name type="scientific">Janibacter melonis</name>
    <dbReference type="NCBI Taxonomy" id="262209"/>
    <lineage>
        <taxon>Bacteria</taxon>
        <taxon>Bacillati</taxon>
        <taxon>Actinomycetota</taxon>
        <taxon>Actinomycetes</taxon>
        <taxon>Micrococcales</taxon>
        <taxon>Intrasporangiaceae</taxon>
        <taxon>Janibacter</taxon>
    </lineage>
</organism>
<dbReference type="PANTHER" id="PTHR31131:SF6">
    <property type="entry name" value="CASTOR ACT DOMAIN-CONTAINING PROTEIN"/>
    <property type="match status" value="1"/>
</dbReference>
<reference evidence="3 5" key="1">
    <citation type="submission" date="2016-01" db="EMBL/GenBank/DDBJ databases">
        <title>Janibacter melonis strain CD11_4 genome sequencing and assembly.</title>
        <authorList>
            <person name="Nair G.R."/>
            <person name="Kaur G."/>
            <person name="Chander A.M."/>
            <person name="Mayilraj S."/>
        </authorList>
    </citation>
    <scope>NUCLEOTIDE SEQUENCE [LARGE SCALE GENOMIC DNA]</scope>
    <source>
        <strain evidence="3 5">CD11-4</strain>
    </source>
</reference>
<dbReference type="Gene3D" id="3.30.2130.10">
    <property type="entry name" value="VC0802-like"/>
    <property type="match status" value="1"/>
</dbReference>
<dbReference type="InterPro" id="IPR049447">
    <property type="entry name" value="A9CJY8-like_N"/>
</dbReference>
<dbReference type="EMBL" id="LQZG01000002">
    <property type="protein sequence ID" value="OAB88225.1"/>
    <property type="molecule type" value="Genomic_DNA"/>
</dbReference>
<dbReference type="SUPFAM" id="SSF55021">
    <property type="entry name" value="ACT-like"/>
    <property type="match status" value="2"/>
</dbReference>
<evidence type="ECO:0000313" key="3">
    <source>
        <dbReference type="EMBL" id="OAB88225.1"/>
    </source>
</evidence>
<dbReference type="OrthoDB" id="5615858at2"/>
<reference evidence="4 6" key="2">
    <citation type="submission" date="2019-09" db="EMBL/GenBank/DDBJ databases">
        <title>Complete Genome Sequence of Janibacter melonis M714 with both human health impact and industrial applications.</title>
        <authorList>
            <person name="Jin M."/>
            <person name="Zhao Q.R."/>
        </authorList>
    </citation>
    <scope>NUCLEOTIDE SEQUENCE [LARGE SCALE GENOMIC DNA]</scope>
    <source>
        <strain evidence="4 6">M714</strain>
    </source>
</reference>
<dbReference type="Pfam" id="PF13840">
    <property type="entry name" value="ACT_7"/>
    <property type="match status" value="1"/>
</dbReference>
<dbReference type="InterPro" id="IPR027795">
    <property type="entry name" value="CASTOR_ACT_dom"/>
</dbReference>
<reference evidence="4" key="3">
    <citation type="submission" date="2019-11" db="EMBL/GenBank/DDBJ databases">
        <authorList>
            <person name="Zhao Q."/>
        </authorList>
    </citation>
    <scope>NUCLEOTIDE SEQUENCE</scope>
    <source>
        <strain evidence="4">M714</strain>
    </source>
</reference>
<feature type="domain" description="A9CJY8-like N-terminal" evidence="2">
    <location>
        <begin position="12"/>
        <end position="52"/>
    </location>
</feature>
<dbReference type="InterPro" id="IPR045865">
    <property type="entry name" value="ACT-like_dom_sf"/>
</dbReference>
<dbReference type="KEGG" id="jme:EEW87_006205"/>
<dbReference type="Pfam" id="PF21631">
    <property type="entry name" value="A9CJY8-like_N"/>
    <property type="match status" value="1"/>
</dbReference>
<feature type="domain" description="CASTOR ACT" evidence="1">
    <location>
        <begin position="59"/>
        <end position="112"/>
    </location>
</feature>
<accession>A0A176QEW0</accession>
<dbReference type="EMBL" id="CP044548">
    <property type="protein sequence ID" value="QFQ31654.1"/>
    <property type="molecule type" value="Genomic_DNA"/>
</dbReference>
<proteinExistence type="predicted"/>
<dbReference type="AlphaFoldDB" id="A0A176QEW0"/>
<evidence type="ECO:0000313" key="6">
    <source>
        <dbReference type="Proteomes" id="UP000271708"/>
    </source>
</evidence>
<dbReference type="InterPro" id="IPR051719">
    <property type="entry name" value="CASTOR_mTORC1"/>
</dbReference>
<evidence type="ECO:0000313" key="4">
    <source>
        <dbReference type="EMBL" id="QFQ31654.1"/>
    </source>
</evidence>
<evidence type="ECO:0000313" key="5">
    <source>
        <dbReference type="Proteomes" id="UP000076976"/>
    </source>
</evidence>
<dbReference type="Proteomes" id="UP000076976">
    <property type="component" value="Unassembled WGS sequence"/>
</dbReference>
<gene>
    <name evidence="3" type="ORF">AWH69_09050</name>
    <name evidence="4" type="ORF">EEW87_006205</name>
</gene>
<dbReference type="Proteomes" id="UP000271708">
    <property type="component" value="Chromosome"/>
</dbReference>
<protein>
    <submittedName>
        <fullName evidence="4">ACT domain-containing protein</fullName>
    </submittedName>
</protein>
<dbReference type="PANTHER" id="PTHR31131">
    <property type="entry name" value="CHROMOSOME 1, WHOLE GENOME SHOTGUN SEQUENCE"/>
    <property type="match status" value="1"/>
</dbReference>
<name>A0A176QEW0_9MICO</name>